<name>A0ABS8HS36_9FIRM</name>
<dbReference type="Gene3D" id="1.10.10.10">
    <property type="entry name" value="Winged helix-like DNA-binding domain superfamily/Winged helix DNA-binding domain"/>
    <property type="match status" value="1"/>
</dbReference>
<keyword evidence="4" id="KW-0804">Transcription</keyword>
<dbReference type="InterPro" id="IPR000847">
    <property type="entry name" value="LysR_HTH_N"/>
</dbReference>
<dbReference type="RefSeq" id="WP_229534628.1">
    <property type="nucleotide sequence ID" value="NZ_JAJHJB010000008.1"/>
</dbReference>
<dbReference type="Proteomes" id="UP001165492">
    <property type="component" value="Unassembled WGS sequence"/>
</dbReference>
<keyword evidence="3" id="KW-0238">DNA-binding</keyword>
<reference evidence="6" key="1">
    <citation type="submission" date="2021-11" db="EMBL/GenBank/DDBJ databases">
        <title>Description of a new species Pelosinus isolated from the bottom sediments of Lake Baikal.</title>
        <authorList>
            <person name="Zakharyuk A."/>
        </authorList>
    </citation>
    <scope>NUCLEOTIDE SEQUENCE</scope>
    <source>
        <strain evidence="6">Bkl1</strain>
    </source>
</reference>
<evidence type="ECO:0000259" key="5">
    <source>
        <dbReference type="PROSITE" id="PS50931"/>
    </source>
</evidence>
<dbReference type="SUPFAM" id="SSF46785">
    <property type="entry name" value="Winged helix' DNA-binding domain"/>
    <property type="match status" value="1"/>
</dbReference>
<sequence>MELRQLQIFYVAAQTLNFTKAGLKLGYAQSNITGQVRQLEEELKVKLFDRIGRRIQLTSDGKKLLNHAKCILDLYERAKEDFLPQGIGGVLNIGAAETVCVYRLPQILTEYRKLYPQVEIRVQTESCEHFFELIKANTIDIALVLTDKIKSTEMVVQTLHDEAMTVVASPLHPLAHKKNIKPHDFTDECLIITLPGCGYRPMVLSLFKENHVKPGALMELSSIGAIRQCTICGLGAAMLPKIAVQDDLERGKLVELDWTGPKIDVKTQLIYHHEKWLTPAMRAFLELCGSMKQ</sequence>
<comment type="similarity">
    <text evidence="1">Belongs to the LysR transcriptional regulatory family.</text>
</comment>
<evidence type="ECO:0000256" key="4">
    <source>
        <dbReference type="ARBA" id="ARBA00023163"/>
    </source>
</evidence>
<keyword evidence="2" id="KW-0805">Transcription regulation</keyword>
<dbReference type="EMBL" id="JAJHJB010000008">
    <property type="protein sequence ID" value="MCC5465374.1"/>
    <property type="molecule type" value="Genomic_DNA"/>
</dbReference>
<comment type="caution">
    <text evidence="6">The sequence shown here is derived from an EMBL/GenBank/DDBJ whole genome shotgun (WGS) entry which is preliminary data.</text>
</comment>
<dbReference type="Gene3D" id="3.40.190.290">
    <property type="match status" value="1"/>
</dbReference>
<accession>A0ABS8HS36</accession>
<evidence type="ECO:0000256" key="3">
    <source>
        <dbReference type="ARBA" id="ARBA00023125"/>
    </source>
</evidence>
<proteinExistence type="inferred from homology"/>
<keyword evidence="7" id="KW-1185">Reference proteome</keyword>
<dbReference type="InterPro" id="IPR036390">
    <property type="entry name" value="WH_DNA-bd_sf"/>
</dbReference>
<evidence type="ECO:0000313" key="6">
    <source>
        <dbReference type="EMBL" id="MCC5465374.1"/>
    </source>
</evidence>
<gene>
    <name evidence="6" type="ORF">LMF89_08350</name>
</gene>
<dbReference type="PANTHER" id="PTHR30126:SF100">
    <property type="entry name" value="LYSR-FAMILY TRANSCRIPTIONAL REGULATOR"/>
    <property type="match status" value="1"/>
</dbReference>
<feature type="domain" description="HTH lysR-type" evidence="5">
    <location>
        <begin position="1"/>
        <end position="58"/>
    </location>
</feature>
<dbReference type="Pfam" id="PF03466">
    <property type="entry name" value="LysR_substrate"/>
    <property type="match status" value="1"/>
</dbReference>
<dbReference type="PROSITE" id="PS50931">
    <property type="entry name" value="HTH_LYSR"/>
    <property type="match status" value="1"/>
</dbReference>
<dbReference type="PANTHER" id="PTHR30126">
    <property type="entry name" value="HTH-TYPE TRANSCRIPTIONAL REGULATOR"/>
    <property type="match status" value="1"/>
</dbReference>
<evidence type="ECO:0000256" key="1">
    <source>
        <dbReference type="ARBA" id="ARBA00009437"/>
    </source>
</evidence>
<protein>
    <submittedName>
        <fullName evidence="6">LysR family transcriptional regulator</fullName>
    </submittedName>
</protein>
<dbReference type="PRINTS" id="PR00039">
    <property type="entry name" value="HTHLYSR"/>
</dbReference>
<dbReference type="InterPro" id="IPR036388">
    <property type="entry name" value="WH-like_DNA-bd_sf"/>
</dbReference>
<dbReference type="SUPFAM" id="SSF53850">
    <property type="entry name" value="Periplasmic binding protein-like II"/>
    <property type="match status" value="1"/>
</dbReference>
<evidence type="ECO:0000313" key="7">
    <source>
        <dbReference type="Proteomes" id="UP001165492"/>
    </source>
</evidence>
<evidence type="ECO:0000256" key="2">
    <source>
        <dbReference type="ARBA" id="ARBA00023015"/>
    </source>
</evidence>
<dbReference type="InterPro" id="IPR005119">
    <property type="entry name" value="LysR_subst-bd"/>
</dbReference>
<organism evidence="6 7">
    <name type="scientific">Pelosinus baikalensis</name>
    <dbReference type="NCBI Taxonomy" id="2892015"/>
    <lineage>
        <taxon>Bacteria</taxon>
        <taxon>Bacillati</taxon>
        <taxon>Bacillota</taxon>
        <taxon>Negativicutes</taxon>
        <taxon>Selenomonadales</taxon>
        <taxon>Sporomusaceae</taxon>
        <taxon>Pelosinus</taxon>
    </lineage>
</organism>
<dbReference type="Pfam" id="PF00126">
    <property type="entry name" value="HTH_1"/>
    <property type="match status" value="1"/>
</dbReference>
<dbReference type="CDD" id="cd05466">
    <property type="entry name" value="PBP2_LTTR_substrate"/>
    <property type="match status" value="1"/>
</dbReference>